<evidence type="ECO:0000313" key="11">
    <source>
        <dbReference type="EMBL" id="RGP35439.1"/>
    </source>
</evidence>
<dbReference type="PANTHER" id="PTHR30614">
    <property type="entry name" value="MEMBRANE COMPONENT OF AMINO ACID ABC TRANSPORTER"/>
    <property type="match status" value="1"/>
</dbReference>
<keyword evidence="3 9" id="KW-0813">Transport</keyword>
<feature type="transmembrane region" description="Helical" evidence="9">
    <location>
        <begin position="188"/>
        <end position="207"/>
    </location>
</feature>
<dbReference type="GO" id="GO:0022857">
    <property type="term" value="F:transmembrane transporter activity"/>
    <property type="evidence" value="ECO:0007669"/>
    <property type="project" value="InterPro"/>
</dbReference>
<dbReference type="GO" id="GO:0043190">
    <property type="term" value="C:ATP-binding cassette (ABC) transporter complex"/>
    <property type="evidence" value="ECO:0007669"/>
    <property type="project" value="InterPro"/>
</dbReference>
<feature type="transmembrane region" description="Helical" evidence="9">
    <location>
        <begin position="155"/>
        <end position="176"/>
    </location>
</feature>
<evidence type="ECO:0000256" key="8">
    <source>
        <dbReference type="ARBA" id="ARBA00023136"/>
    </source>
</evidence>
<protein>
    <submittedName>
        <fullName evidence="11">ABC transporter permease subunit</fullName>
    </submittedName>
</protein>
<keyword evidence="4" id="KW-1003">Cell membrane</keyword>
<feature type="transmembrane region" description="Helical" evidence="9">
    <location>
        <begin position="333"/>
        <end position="355"/>
    </location>
</feature>
<sequence length="364" mass="39555">MAVAICALGLFLYNNVVDNLTRQNIATGFSFLGQVSNFEIGEKLIPYTPRSTYLNALMVGLVNTLVVSAAGIIIATVVGFMVGIARVSGNWMLERLALTYVEIVRNVPVILQAIFWIVVLRNLPPPKNAFVLGEFGFLTNRGLYFAAPASTPVHFWMWLALAFGIVACIIGTVAARRYREVTGRYVDMLLPGLALILGLPFLVWLVAGAPTEISYPVPKGFNYVGGVSISPEFTALLIGISMYASGFIAEIVRSGIQATPKGQVEAARAIALKPRFIMRYVILPQAMRVIVPPLTSQYVSLIKNSSIAVVVGYPDLVNIGNTMMNQTGQAVEAIAVMMIVYLGISLTASLVMNLFNRFVAIKER</sequence>
<feature type="domain" description="ABC transmembrane type-1" evidence="10">
    <location>
        <begin position="61"/>
        <end position="352"/>
    </location>
</feature>
<keyword evidence="5 9" id="KW-0812">Transmembrane</keyword>
<evidence type="ECO:0000256" key="4">
    <source>
        <dbReference type="ARBA" id="ARBA00022475"/>
    </source>
</evidence>
<evidence type="ECO:0000313" key="12">
    <source>
        <dbReference type="Proteomes" id="UP000284547"/>
    </source>
</evidence>
<feature type="transmembrane region" description="Helical" evidence="9">
    <location>
        <begin position="97"/>
        <end position="119"/>
    </location>
</feature>
<gene>
    <name evidence="11" type="ORF">D1012_20115</name>
</gene>
<dbReference type="InterPro" id="IPR035906">
    <property type="entry name" value="MetI-like_sf"/>
</dbReference>
<comment type="subcellular location">
    <subcellularLocation>
        <location evidence="1">Cell inner membrane</location>
        <topology evidence="1">Multi-pass membrane protein</topology>
    </subcellularLocation>
    <subcellularLocation>
        <location evidence="9">Cell membrane</location>
        <topology evidence="9">Multi-pass membrane protein</topology>
    </subcellularLocation>
</comment>
<feature type="transmembrane region" description="Helical" evidence="9">
    <location>
        <begin position="54"/>
        <end position="85"/>
    </location>
</feature>
<dbReference type="GO" id="GO:0006865">
    <property type="term" value="P:amino acid transport"/>
    <property type="evidence" value="ECO:0007669"/>
    <property type="project" value="UniProtKB-KW"/>
</dbReference>
<evidence type="ECO:0000259" key="10">
    <source>
        <dbReference type="PROSITE" id="PS50928"/>
    </source>
</evidence>
<dbReference type="InterPro" id="IPR010065">
    <property type="entry name" value="AA_ABC_transptr_permease_3TM"/>
</dbReference>
<keyword evidence="6" id="KW-0029">Amino-acid transport</keyword>
<evidence type="ECO:0000256" key="9">
    <source>
        <dbReference type="RuleBase" id="RU363032"/>
    </source>
</evidence>
<evidence type="ECO:0000256" key="5">
    <source>
        <dbReference type="ARBA" id="ARBA00022692"/>
    </source>
</evidence>
<organism evidence="11 12">
    <name type="scientific">Pseudotabrizicola alkalilacus</name>
    <dbReference type="NCBI Taxonomy" id="2305252"/>
    <lineage>
        <taxon>Bacteria</taxon>
        <taxon>Pseudomonadati</taxon>
        <taxon>Pseudomonadota</taxon>
        <taxon>Alphaproteobacteria</taxon>
        <taxon>Rhodobacterales</taxon>
        <taxon>Paracoccaceae</taxon>
        <taxon>Pseudotabrizicola</taxon>
    </lineage>
</organism>
<comment type="caution">
    <text evidence="11">The sequence shown here is derived from an EMBL/GenBank/DDBJ whole genome shotgun (WGS) entry which is preliminary data.</text>
</comment>
<evidence type="ECO:0000256" key="6">
    <source>
        <dbReference type="ARBA" id="ARBA00022970"/>
    </source>
</evidence>
<dbReference type="Gene3D" id="1.10.3720.10">
    <property type="entry name" value="MetI-like"/>
    <property type="match status" value="2"/>
</dbReference>
<comment type="similarity">
    <text evidence="2">Belongs to the binding-protein-dependent transport system permease family. HisMQ subfamily.</text>
</comment>
<keyword evidence="8 9" id="KW-0472">Membrane</keyword>
<dbReference type="PROSITE" id="PS50928">
    <property type="entry name" value="ABC_TM1"/>
    <property type="match status" value="1"/>
</dbReference>
<proteinExistence type="inferred from homology"/>
<evidence type="ECO:0000256" key="3">
    <source>
        <dbReference type="ARBA" id="ARBA00022448"/>
    </source>
</evidence>
<evidence type="ECO:0000256" key="7">
    <source>
        <dbReference type="ARBA" id="ARBA00022989"/>
    </source>
</evidence>
<dbReference type="InterPro" id="IPR043429">
    <property type="entry name" value="ArtM/GltK/GlnP/TcyL/YhdX-like"/>
</dbReference>
<dbReference type="Proteomes" id="UP000284547">
    <property type="component" value="Unassembled WGS sequence"/>
</dbReference>
<dbReference type="OrthoDB" id="9808531at2"/>
<evidence type="ECO:0000256" key="1">
    <source>
        <dbReference type="ARBA" id="ARBA00004429"/>
    </source>
</evidence>
<name>A0A411YXH5_9RHOB</name>
<dbReference type="EMBL" id="QWEY01000016">
    <property type="protein sequence ID" value="RGP35439.1"/>
    <property type="molecule type" value="Genomic_DNA"/>
</dbReference>
<evidence type="ECO:0000256" key="2">
    <source>
        <dbReference type="ARBA" id="ARBA00010072"/>
    </source>
</evidence>
<accession>A0A411YXH5</accession>
<dbReference type="CDD" id="cd06261">
    <property type="entry name" value="TM_PBP2"/>
    <property type="match status" value="1"/>
</dbReference>
<dbReference type="SUPFAM" id="SSF161098">
    <property type="entry name" value="MetI-like"/>
    <property type="match status" value="2"/>
</dbReference>
<dbReference type="Pfam" id="PF00528">
    <property type="entry name" value="BPD_transp_1"/>
    <property type="match status" value="1"/>
</dbReference>
<dbReference type="PANTHER" id="PTHR30614:SF37">
    <property type="entry name" value="AMINO-ACID ABC TRANSPORTER PERMEASE PROTEIN YHDX-RELATED"/>
    <property type="match status" value="1"/>
</dbReference>
<dbReference type="NCBIfam" id="TIGR01726">
    <property type="entry name" value="HEQRo_perm_3TM"/>
    <property type="match status" value="1"/>
</dbReference>
<keyword evidence="7 9" id="KW-1133">Transmembrane helix</keyword>
<keyword evidence="12" id="KW-1185">Reference proteome</keyword>
<dbReference type="AlphaFoldDB" id="A0A411YXH5"/>
<dbReference type="InterPro" id="IPR000515">
    <property type="entry name" value="MetI-like"/>
</dbReference>
<reference evidence="11 12" key="1">
    <citation type="submission" date="2018-08" db="EMBL/GenBank/DDBJ databases">
        <title>Flavobacterium tibetense sp. nov., isolated from a wetland YonghuCo on Tibetan Plateau.</title>
        <authorList>
            <person name="Phurbu D."/>
            <person name="Lu H."/>
            <person name="Xing P."/>
        </authorList>
    </citation>
    <scope>NUCLEOTIDE SEQUENCE [LARGE SCALE GENOMIC DNA]</scope>
    <source>
        <strain evidence="11 12">DJC</strain>
    </source>
</reference>
<feature type="transmembrane region" description="Helical" evidence="9">
    <location>
        <begin position="233"/>
        <end position="256"/>
    </location>
</feature>